<keyword evidence="1" id="KW-0812">Transmembrane</keyword>
<evidence type="ECO:0000256" key="1">
    <source>
        <dbReference type="SAM" id="Phobius"/>
    </source>
</evidence>
<dbReference type="InterPro" id="IPR014617">
    <property type="entry name" value="YphA_Bacsu"/>
</dbReference>
<keyword evidence="3" id="KW-1185">Reference proteome</keyword>
<evidence type="ECO:0000313" key="2">
    <source>
        <dbReference type="EMBL" id="GIQ61733.1"/>
    </source>
</evidence>
<comment type="caution">
    <text evidence="2">The sequence shown here is derived from an EMBL/GenBank/DDBJ whole genome shotgun (WGS) entry which is preliminary data.</text>
</comment>
<dbReference type="RefSeq" id="WP_213526966.1">
    <property type="nucleotide sequence ID" value="NZ_BOVJ01000008.1"/>
</dbReference>
<proteinExistence type="predicted"/>
<dbReference type="Pfam" id="PF24124">
    <property type="entry name" value="YphA"/>
    <property type="match status" value="1"/>
</dbReference>
<evidence type="ECO:0000313" key="3">
    <source>
        <dbReference type="Proteomes" id="UP000680304"/>
    </source>
</evidence>
<organism evidence="2 3">
    <name type="scientific">Paenibacillus cisolokensis</name>
    <dbReference type="NCBI Taxonomy" id="1658519"/>
    <lineage>
        <taxon>Bacteria</taxon>
        <taxon>Bacillati</taxon>
        <taxon>Bacillota</taxon>
        <taxon>Bacilli</taxon>
        <taxon>Bacillales</taxon>
        <taxon>Paenibacillaceae</taxon>
        <taxon>Paenibacillus</taxon>
    </lineage>
</organism>
<accession>A0ABQ4N0L4</accession>
<gene>
    <name evidence="2" type="ORF">PACILC2_03010</name>
</gene>
<feature type="transmembrane region" description="Helical" evidence="1">
    <location>
        <begin position="47"/>
        <end position="69"/>
    </location>
</feature>
<dbReference type="Proteomes" id="UP000680304">
    <property type="component" value="Unassembled WGS sequence"/>
</dbReference>
<sequence>MNAGFLSLWLLSIFAILMTTGWKEIVAEGRLRVIGGWAVLCLLAQPVAFSVFGVPVSASACCLLAAAIAGMRQADDRLQTGLLLTESGLIALIWYGIRACYASDPVFVFLDPRWDAPIAAGVLAAAFTFRPASQFGLVAFSALTAESLPFILHERAAGAAPGSWAWWDAFWISFASARGCSVLYMLIRSAAANPLAHVFRRKKQS</sequence>
<protein>
    <submittedName>
        <fullName evidence="2">Uncharacterized protein</fullName>
    </submittedName>
</protein>
<name>A0ABQ4N0L4_9BACL</name>
<reference evidence="2 3" key="1">
    <citation type="submission" date="2021-04" db="EMBL/GenBank/DDBJ databases">
        <title>Draft genome sequence of Paenibacillus cisolokensis, LC2-13A.</title>
        <authorList>
            <person name="Uke A."/>
            <person name="Chhe C."/>
            <person name="Baramee S."/>
            <person name="Kosugi A."/>
        </authorList>
    </citation>
    <scope>NUCLEOTIDE SEQUENCE [LARGE SCALE GENOMIC DNA]</scope>
    <source>
        <strain evidence="2 3">LC2-13A</strain>
    </source>
</reference>
<keyword evidence="1" id="KW-0472">Membrane</keyword>
<dbReference type="EMBL" id="BOVJ01000008">
    <property type="protein sequence ID" value="GIQ61733.1"/>
    <property type="molecule type" value="Genomic_DNA"/>
</dbReference>
<keyword evidence="1" id="KW-1133">Transmembrane helix</keyword>